<evidence type="ECO:0000256" key="8">
    <source>
        <dbReference type="RuleBase" id="RU364100"/>
    </source>
</evidence>
<proteinExistence type="inferred from homology"/>
<comment type="caution">
    <text evidence="9">The sequence shown here is derived from an EMBL/GenBank/DDBJ whole genome shotgun (WGS) entry which is preliminary data.</text>
</comment>
<comment type="similarity">
    <text evidence="1 8">Belongs to the SOS response-associated peptidase family.</text>
</comment>
<accession>A0A1E5T7H6</accession>
<reference evidence="9 10" key="1">
    <citation type="submission" date="2016-05" db="EMBL/GenBank/DDBJ databases">
        <title>Draft Genome Sequence of Algibacter sp. Strain SK-16 Isolated from the Surface Water of Aburatsubo Inlet.</title>
        <authorList>
            <person name="Wong S.-K."/>
            <person name="Yoshizawa S."/>
            <person name="Nakajima Y."/>
            <person name="Ogura Y."/>
            <person name="Tetsuya H."/>
            <person name="Hamasaki K."/>
        </authorList>
    </citation>
    <scope>NUCLEOTIDE SEQUENCE [LARGE SCALE GENOMIC DNA]</scope>
    <source>
        <strain evidence="9 10">SK-16</strain>
    </source>
</reference>
<dbReference type="InterPro" id="IPR003738">
    <property type="entry name" value="SRAP"/>
</dbReference>
<dbReference type="GO" id="GO:0008233">
    <property type="term" value="F:peptidase activity"/>
    <property type="evidence" value="ECO:0007669"/>
    <property type="project" value="UniProtKB-KW"/>
</dbReference>
<evidence type="ECO:0000256" key="2">
    <source>
        <dbReference type="ARBA" id="ARBA00022670"/>
    </source>
</evidence>
<evidence type="ECO:0000256" key="3">
    <source>
        <dbReference type="ARBA" id="ARBA00022763"/>
    </source>
</evidence>
<dbReference type="PANTHER" id="PTHR13604">
    <property type="entry name" value="DC12-RELATED"/>
    <property type="match status" value="1"/>
</dbReference>
<dbReference type="AlphaFoldDB" id="A0A1E5T7H6"/>
<evidence type="ECO:0000313" key="9">
    <source>
        <dbReference type="EMBL" id="OEK07331.1"/>
    </source>
</evidence>
<keyword evidence="6" id="KW-0238">DNA-binding</keyword>
<keyword evidence="10" id="KW-1185">Reference proteome</keyword>
<sequence>MCYRISNTATKETIEKAFNASFEFPKLHKESPVIDGLVESSVSVIKISENDKISLAIWGILPETYQDDWQYFQNVQNTLNLSFETINENEKYRNALANRRCLVIVTGFFTYYLHDGDLYPYYVHQKSHTPFAIAGIFNQLDDGFITCSLIVSKANPFIKKINNSDNLMPVVLDENNQDLWLDVHTKNDIITEIINTESRLDFKAYPIAKEFHKLRVNFNSVLEPVNYNSIPKAK</sequence>
<name>A0A1E5T7H6_9FLAO</name>
<dbReference type="Pfam" id="PF02586">
    <property type="entry name" value="SRAP"/>
    <property type="match status" value="1"/>
</dbReference>
<evidence type="ECO:0000313" key="10">
    <source>
        <dbReference type="Proteomes" id="UP000095713"/>
    </source>
</evidence>
<dbReference type="InterPro" id="IPR036590">
    <property type="entry name" value="SRAP-like"/>
</dbReference>
<evidence type="ECO:0000256" key="4">
    <source>
        <dbReference type="ARBA" id="ARBA00022801"/>
    </source>
</evidence>
<evidence type="ECO:0000256" key="7">
    <source>
        <dbReference type="ARBA" id="ARBA00023239"/>
    </source>
</evidence>
<dbReference type="GO" id="GO:0003697">
    <property type="term" value="F:single-stranded DNA binding"/>
    <property type="evidence" value="ECO:0007669"/>
    <property type="project" value="InterPro"/>
</dbReference>
<keyword evidence="2 8" id="KW-0645">Protease</keyword>
<dbReference type="Gene3D" id="3.90.1680.10">
    <property type="entry name" value="SOS response associated peptidase-like"/>
    <property type="match status" value="1"/>
</dbReference>
<organism evidence="9 10">
    <name type="scientific">Flavivirga aquatica</name>
    <dbReference type="NCBI Taxonomy" id="1849968"/>
    <lineage>
        <taxon>Bacteria</taxon>
        <taxon>Pseudomonadati</taxon>
        <taxon>Bacteroidota</taxon>
        <taxon>Flavobacteriia</taxon>
        <taxon>Flavobacteriales</taxon>
        <taxon>Flavobacteriaceae</taxon>
        <taxon>Flavivirga</taxon>
    </lineage>
</organism>
<keyword evidence="3" id="KW-0227">DNA damage</keyword>
<dbReference type="PANTHER" id="PTHR13604:SF0">
    <property type="entry name" value="ABASIC SITE PROCESSING PROTEIN HMCES"/>
    <property type="match status" value="1"/>
</dbReference>
<evidence type="ECO:0000256" key="1">
    <source>
        <dbReference type="ARBA" id="ARBA00008136"/>
    </source>
</evidence>
<dbReference type="OrthoDB" id="9782620at2"/>
<dbReference type="RefSeq" id="WP_069830820.1">
    <property type="nucleotide sequence ID" value="NZ_MDJD01000048.1"/>
</dbReference>
<evidence type="ECO:0000256" key="6">
    <source>
        <dbReference type="ARBA" id="ARBA00023125"/>
    </source>
</evidence>
<protein>
    <recommendedName>
        <fullName evidence="8">Abasic site processing protein</fullName>
        <ecNumber evidence="8">3.4.-.-</ecNumber>
    </recommendedName>
</protein>
<dbReference type="GO" id="GO:0006508">
    <property type="term" value="P:proteolysis"/>
    <property type="evidence" value="ECO:0007669"/>
    <property type="project" value="UniProtKB-KW"/>
</dbReference>
<evidence type="ECO:0000256" key="5">
    <source>
        <dbReference type="ARBA" id="ARBA00023124"/>
    </source>
</evidence>
<keyword evidence="5" id="KW-0190">Covalent protein-DNA linkage</keyword>
<dbReference type="EMBL" id="MDJD01000048">
    <property type="protein sequence ID" value="OEK07331.1"/>
    <property type="molecule type" value="Genomic_DNA"/>
</dbReference>
<dbReference type="SUPFAM" id="SSF143081">
    <property type="entry name" value="BB1717-like"/>
    <property type="match status" value="1"/>
</dbReference>
<keyword evidence="4 8" id="KW-0378">Hydrolase</keyword>
<dbReference type="GO" id="GO:0106300">
    <property type="term" value="P:protein-DNA covalent cross-linking repair"/>
    <property type="evidence" value="ECO:0007669"/>
    <property type="project" value="InterPro"/>
</dbReference>
<dbReference type="EC" id="3.4.-.-" evidence="8"/>
<dbReference type="GO" id="GO:0016829">
    <property type="term" value="F:lyase activity"/>
    <property type="evidence" value="ECO:0007669"/>
    <property type="project" value="UniProtKB-KW"/>
</dbReference>
<keyword evidence="7" id="KW-0456">Lyase</keyword>
<dbReference type="Proteomes" id="UP000095713">
    <property type="component" value="Unassembled WGS sequence"/>
</dbReference>
<gene>
    <name evidence="9" type="ORF">A8C32_18005</name>
</gene>